<keyword evidence="6" id="KW-1185">Reference proteome</keyword>
<dbReference type="SUPFAM" id="SSF47413">
    <property type="entry name" value="lambda repressor-like DNA-binding domains"/>
    <property type="match status" value="1"/>
</dbReference>
<accession>A0ABP7DWF8</accession>
<dbReference type="InterPro" id="IPR046335">
    <property type="entry name" value="LacI/GalR-like_sensor"/>
</dbReference>
<organism evidence="5 6">
    <name type="scientific">Microlunatus aurantiacus</name>
    <dbReference type="NCBI Taxonomy" id="446786"/>
    <lineage>
        <taxon>Bacteria</taxon>
        <taxon>Bacillati</taxon>
        <taxon>Actinomycetota</taxon>
        <taxon>Actinomycetes</taxon>
        <taxon>Propionibacteriales</taxon>
        <taxon>Propionibacteriaceae</taxon>
        <taxon>Microlunatus</taxon>
    </lineage>
</organism>
<name>A0ABP7DWF8_9ACTN</name>
<evidence type="ECO:0000256" key="1">
    <source>
        <dbReference type="ARBA" id="ARBA00023015"/>
    </source>
</evidence>
<evidence type="ECO:0000256" key="3">
    <source>
        <dbReference type="ARBA" id="ARBA00023163"/>
    </source>
</evidence>
<dbReference type="PANTHER" id="PTHR30146:SF109">
    <property type="entry name" value="HTH-TYPE TRANSCRIPTIONAL REGULATOR GALS"/>
    <property type="match status" value="1"/>
</dbReference>
<dbReference type="CDD" id="cd01392">
    <property type="entry name" value="HTH_LacI"/>
    <property type="match status" value="1"/>
</dbReference>
<reference evidence="6" key="1">
    <citation type="journal article" date="2019" name="Int. J. Syst. Evol. Microbiol.">
        <title>The Global Catalogue of Microorganisms (GCM) 10K type strain sequencing project: providing services to taxonomists for standard genome sequencing and annotation.</title>
        <authorList>
            <consortium name="The Broad Institute Genomics Platform"/>
            <consortium name="The Broad Institute Genome Sequencing Center for Infectious Disease"/>
            <person name="Wu L."/>
            <person name="Ma J."/>
        </authorList>
    </citation>
    <scope>NUCLEOTIDE SEQUENCE [LARGE SCALE GENOMIC DNA]</scope>
    <source>
        <strain evidence="6">JCM 16548</strain>
    </source>
</reference>
<evidence type="ECO:0000313" key="6">
    <source>
        <dbReference type="Proteomes" id="UP001500051"/>
    </source>
</evidence>
<comment type="caution">
    <text evidence="5">The sequence shown here is derived from an EMBL/GenBank/DDBJ whole genome shotgun (WGS) entry which is preliminary data.</text>
</comment>
<keyword evidence="2 5" id="KW-0238">DNA-binding</keyword>
<dbReference type="SMART" id="SM00354">
    <property type="entry name" value="HTH_LACI"/>
    <property type="match status" value="1"/>
</dbReference>
<protein>
    <submittedName>
        <fullName evidence="5">LacI family DNA-binding transcriptional regulator</fullName>
    </submittedName>
</protein>
<dbReference type="InterPro" id="IPR028082">
    <property type="entry name" value="Peripla_BP_I"/>
</dbReference>
<keyword evidence="1" id="KW-0805">Transcription regulation</keyword>
<dbReference type="PROSITE" id="PS50932">
    <property type="entry name" value="HTH_LACI_2"/>
    <property type="match status" value="1"/>
</dbReference>
<dbReference type="InterPro" id="IPR000843">
    <property type="entry name" value="HTH_LacI"/>
</dbReference>
<dbReference type="Pfam" id="PF13377">
    <property type="entry name" value="Peripla_BP_3"/>
    <property type="match status" value="1"/>
</dbReference>
<dbReference type="SUPFAM" id="SSF53822">
    <property type="entry name" value="Periplasmic binding protein-like I"/>
    <property type="match status" value="1"/>
</dbReference>
<dbReference type="EMBL" id="BAAAYX010000013">
    <property type="protein sequence ID" value="GAA3710541.1"/>
    <property type="molecule type" value="Genomic_DNA"/>
</dbReference>
<keyword evidence="3" id="KW-0804">Transcription</keyword>
<evidence type="ECO:0000256" key="2">
    <source>
        <dbReference type="ARBA" id="ARBA00023125"/>
    </source>
</evidence>
<dbReference type="InterPro" id="IPR010982">
    <property type="entry name" value="Lambda_DNA-bd_dom_sf"/>
</dbReference>
<dbReference type="CDD" id="cd01574">
    <property type="entry name" value="PBP1_LacI"/>
    <property type="match status" value="1"/>
</dbReference>
<proteinExistence type="predicted"/>
<evidence type="ECO:0000313" key="5">
    <source>
        <dbReference type="EMBL" id="GAA3710541.1"/>
    </source>
</evidence>
<evidence type="ECO:0000259" key="4">
    <source>
        <dbReference type="PROSITE" id="PS50932"/>
    </source>
</evidence>
<dbReference type="Proteomes" id="UP001500051">
    <property type="component" value="Unassembled WGS sequence"/>
</dbReference>
<dbReference type="Pfam" id="PF00356">
    <property type="entry name" value="LacI"/>
    <property type="match status" value="1"/>
</dbReference>
<dbReference type="PROSITE" id="PS00356">
    <property type="entry name" value="HTH_LACI_1"/>
    <property type="match status" value="1"/>
</dbReference>
<dbReference type="RefSeq" id="WP_344813592.1">
    <property type="nucleotide sequence ID" value="NZ_BAAAYX010000013.1"/>
</dbReference>
<feature type="domain" description="HTH lacI-type" evidence="4">
    <location>
        <begin position="1"/>
        <end position="53"/>
    </location>
</feature>
<dbReference type="Gene3D" id="1.10.260.40">
    <property type="entry name" value="lambda repressor-like DNA-binding domains"/>
    <property type="match status" value="1"/>
</dbReference>
<sequence>MHDVARVAGVSHQTVSRVLNDHPSVRPETRERVQSAISQLGYRRNPFARALVTRRTHTIGVLAPASNLFGPSSLVIAVEQAARSRGWYVSLASLSDFDPGSVAAAIDHFLGQQVDGLVVVAPVPSAVEACSDAALGVPTVMVATDATPADGFDVVAIDQEQGARAAVRHLLDLGHDSIAHLAGPIDWLDAAARLRGWRLELSESGLAVPDVLAGDWSAASGYRVGQELVAGGDLPTAVFAANDLMAIGLIRALTEAGVSVPDQVSVVGFDDIDAAGFTLPPLTTVRQDLVTLGRLGVDRLLARIDGADPADPVRQPPELVIRASTAPPR</sequence>
<dbReference type="GO" id="GO:0003677">
    <property type="term" value="F:DNA binding"/>
    <property type="evidence" value="ECO:0007669"/>
    <property type="project" value="UniProtKB-KW"/>
</dbReference>
<dbReference type="Gene3D" id="3.40.50.2300">
    <property type="match status" value="2"/>
</dbReference>
<gene>
    <name evidence="5" type="ORF">GCM10022204_31240</name>
</gene>
<dbReference type="PANTHER" id="PTHR30146">
    <property type="entry name" value="LACI-RELATED TRANSCRIPTIONAL REPRESSOR"/>
    <property type="match status" value="1"/>
</dbReference>